<dbReference type="GO" id="GO:0047499">
    <property type="term" value="F:calcium-independent phospholipase A2 activity"/>
    <property type="evidence" value="ECO:0007669"/>
    <property type="project" value="TreeGrafter"/>
</dbReference>
<sequence>MLGRLQMDVTQAMKNYNDVGSTVFQKGRTYTRFGVIRPRFSSKLMDAALQRATQQDVVQRIQPRETNNEIEDTDVKARADKVLMRTESSDVARTVVVAHGGFKVKKEFLFRSYDHAPPETRSGRNDRASRHSNPGPASNAPLWVAGRATSAAPGYFSEIRYGGDVYEDGAMAKWNNPVELALKEVEQMHWRHQPKLIISIGTGQKSDRGHTTGLFHRVIPHEISNLSAAVKTLKKNQLNSHVQHQEFESRLEQRNGDLEIRYIRFDAPLGLDHELGNIKLGEWRGSDGSETKHRMENIIDQYLELDHEAAESLRECAKTLVETRTKRARTERWERKALHLIYCCSEKILGTDRPCRAPPFKSRGELRRHAVSDHGFAWKVPCKWPNNTHAAQWTCFSDHCGELKVSGFDSQEEFEGHLREVHQHARPKVMTIDAVESWLSACRSLKEPARAKTTTGLNGR</sequence>
<feature type="region of interest" description="Disordered" evidence="5">
    <location>
        <begin position="115"/>
        <end position="141"/>
    </location>
</feature>
<keyword evidence="3" id="KW-0443">Lipid metabolism</keyword>
<evidence type="ECO:0000256" key="3">
    <source>
        <dbReference type="ARBA" id="ARBA00023098"/>
    </source>
</evidence>
<dbReference type="Proteomes" id="UP000215453">
    <property type="component" value="Chromosome 2"/>
</dbReference>
<dbReference type="PANTHER" id="PTHR24185:SF1">
    <property type="entry name" value="CALCIUM-INDEPENDENT PHOSPHOLIPASE A2-GAMMA"/>
    <property type="match status" value="1"/>
</dbReference>
<evidence type="ECO:0000259" key="6">
    <source>
        <dbReference type="PROSITE" id="PS51635"/>
    </source>
</evidence>
<evidence type="ECO:0000313" key="8">
    <source>
        <dbReference type="Proteomes" id="UP000215453"/>
    </source>
</evidence>
<feature type="short sequence motif" description="DGA/G" evidence="4">
    <location>
        <begin position="168"/>
        <end position="170"/>
    </location>
</feature>
<dbReference type="PANTHER" id="PTHR24185">
    <property type="entry name" value="CALCIUM-INDEPENDENT PHOSPHOLIPASE A2-GAMMA"/>
    <property type="match status" value="1"/>
</dbReference>
<evidence type="ECO:0000313" key="7">
    <source>
        <dbReference type="EMBL" id="SMY21389.1"/>
    </source>
</evidence>
<proteinExistence type="predicted"/>
<dbReference type="GO" id="GO:0046486">
    <property type="term" value="P:glycerolipid metabolic process"/>
    <property type="evidence" value="ECO:0007669"/>
    <property type="project" value="UniProtKB-ARBA"/>
</dbReference>
<dbReference type="GO" id="GO:0016042">
    <property type="term" value="P:lipid catabolic process"/>
    <property type="evidence" value="ECO:0007669"/>
    <property type="project" value="UniProtKB-KW"/>
</dbReference>
<comment type="caution">
    <text evidence="4">Lacks conserved residue(s) required for the propagation of feature annotation.</text>
</comment>
<dbReference type="Gene3D" id="3.40.1090.10">
    <property type="entry name" value="Cytosolic phospholipase A2 catalytic domain"/>
    <property type="match status" value="1"/>
</dbReference>
<evidence type="ECO:0000256" key="5">
    <source>
        <dbReference type="SAM" id="MobiDB-lite"/>
    </source>
</evidence>
<evidence type="ECO:0000256" key="1">
    <source>
        <dbReference type="ARBA" id="ARBA00022801"/>
    </source>
</evidence>
<dbReference type="GO" id="GO:0016020">
    <property type="term" value="C:membrane"/>
    <property type="evidence" value="ECO:0007669"/>
    <property type="project" value="TreeGrafter"/>
</dbReference>
<evidence type="ECO:0000256" key="4">
    <source>
        <dbReference type="PROSITE-ProRule" id="PRU01161"/>
    </source>
</evidence>
<name>A0A1Y6LCP1_ZYMTR</name>
<keyword evidence="1" id="KW-0378">Hydrolase</keyword>
<dbReference type="InterPro" id="IPR002641">
    <property type="entry name" value="PNPLA_dom"/>
</dbReference>
<dbReference type="Pfam" id="PF01734">
    <property type="entry name" value="Patatin"/>
    <property type="match status" value="1"/>
</dbReference>
<dbReference type="SUPFAM" id="SSF52151">
    <property type="entry name" value="FabD/lysophospholipase-like"/>
    <property type="match status" value="1"/>
</dbReference>
<protein>
    <recommendedName>
        <fullName evidence="6">PNPLA domain-containing protein</fullName>
    </recommendedName>
</protein>
<feature type="compositionally biased region" description="Basic and acidic residues" evidence="5">
    <location>
        <begin position="115"/>
        <end position="129"/>
    </location>
</feature>
<dbReference type="AlphaFoldDB" id="A0A1Y6LCP1"/>
<accession>A0A1Y6LCP1</accession>
<organism evidence="7 8">
    <name type="scientific">Zymoseptoria tritici ST99CH_1A5</name>
    <dbReference type="NCBI Taxonomy" id="1276529"/>
    <lineage>
        <taxon>Eukaryota</taxon>
        <taxon>Fungi</taxon>
        <taxon>Dikarya</taxon>
        <taxon>Ascomycota</taxon>
        <taxon>Pezizomycotina</taxon>
        <taxon>Dothideomycetes</taxon>
        <taxon>Dothideomycetidae</taxon>
        <taxon>Mycosphaerellales</taxon>
        <taxon>Mycosphaerellaceae</taxon>
        <taxon>Zymoseptoria</taxon>
    </lineage>
</organism>
<keyword evidence="2" id="KW-0442">Lipid degradation</keyword>
<dbReference type="PROSITE" id="PS51635">
    <property type="entry name" value="PNPLA"/>
    <property type="match status" value="1"/>
</dbReference>
<feature type="domain" description="PNPLA" evidence="6">
    <location>
        <begin position="1"/>
        <end position="182"/>
    </location>
</feature>
<reference evidence="7 8" key="1">
    <citation type="submission" date="2016-10" db="EMBL/GenBank/DDBJ databases">
        <authorList>
            <person name="Varghese N."/>
        </authorList>
    </citation>
    <scope>NUCLEOTIDE SEQUENCE [LARGE SCALE GENOMIC DNA]</scope>
</reference>
<dbReference type="InterPro" id="IPR016035">
    <property type="entry name" value="Acyl_Trfase/lysoPLipase"/>
</dbReference>
<gene>
    <name evidence="7" type="ORF">ZT1A5_G2827</name>
</gene>
<evidence type="ECO:0000256" key="2">
    <source>
        <dbReference type="ARBA" id="ARBA00022963"/>
    </source>
</evidence>
<dbReference type="EMBL" id="LT882677">
    <property type="protein sequence ID" value="SMY21389.1"/>
    <property type="molecule type" value="Genomic_DNA"/>
</dbReference>
<dbReference type="GO" id="GO:0019369">
    <property type="term" value="P:arachidonate metabolic process"/>
    <property type="evidence" value="ECO:0007669"/>
    <property type="project" value="TreeGrafter"/>
</dbReference>